<dbReference type="EMBL" id="BKAM01000031">
    <property type="protein sequence ID" value="GEP72752.1"/>
    <property type="molecule type" value="Genomic_DNA"/>
</dbReference>
<keyword evidence="3" id="KW-0175">Coiled coil</keyword>
<evidence type="ECO:0000313" key="4">
    <source>
        <dbReference type="EMBL" id="GEP72752.1"/>
    </source>
</evidence>
<dbReference type="Proteomes" id="UP000321569">
    <property type="component" value="Unassembled WGS sequence"/>
</dbReference>
<evidence type="ECO:0000256" key="1">
    <source>
        <dbReference type="ARBA" id="ARBA00009981"/>
    </source>
</evidence>
<dbReference type="SUPFAM" id="SSF143120">
    <property type="entry name" value="YefM-like"/>
    <property type="match status" value="1"/>
</dbReference>
<name>A0A512PNJ4_9LACO</name>
<feature type="coiled-coil region" evidence="3">
    <location>
        <begin position="50"/>
        <end position="77"/>
    </location>
</feature>
<dbReference type="STRING" id="1423795.FD12_GL002539"/>
<comment type="function">
    <text evidence="2">Antitoxin component of a type II toxin-antitoxin (TA) system.</text>
</comment>
<dbReference type="OrthoDB" id="2418231at2"/>
<dbReference type="RefSeq" id="WP_082622198.1">
    <property type="nucleotide sequence ID" value="NZ_BKAM01000031.1"/>
</dbReference>
<organism evidence="4 5">
    <name type="scientific">Lentilactobacillus rapi</name>
    <dbReference type="NCBI Taxonomy" id="481723"/>
    <lineage>
        <taxon>Bacteria</taxon>
        <taxon>Bacillati</taxon>
        <taxon>Bacillota</taxon>
        <taxon>Bacilli</taxon>
        <taxon>Lactobacillales</taxon>
        <taxon>Lactobacillaceae</taxon>
        <taxon>Lentilactobacillus</taxon>
    </lineage>
</organism>
<reference evidence="4 5" key="1">
    <citation type="submission" date="2019-07" db="EMBL/GenBank/DDBJ databases">
        <title>Whole genome shotgun sequence of Lactobacillus rapi NBRC 109618.</title>
        <authorList>
            <person name="Hosoyama A."/>
            <person name="Uohara A."/>
            <person name="Ohji S."/>
            <person name="Ichikawa N."/>
        </authorList>
    </citation>
    <scope>NUCLEOTIDE SEQUENCE [LARGE SCALE GENOMIC DNA]</scope>
    <source>
        <strain evidence="4 5">NBRC 109618</strain>
    </source>
</reference>
<proteinExistence type="inferred from homology"/>
<evidence type="ECO:0000313" key="5">
    <source>
        <dbReference type="Proteomes" id="UP000321569"/>
    </source>
</evidence>
<sequence>MKILDVPTTNISELKKSPTKTFDKARRSKTGVYVFNRDTPAGVVLSVNDYEKLVKENNRLQDKLSELEIERRINEKNPKFYTDEAVRGDLATKDSKIDEDDGWE</sequence>
<dbReference type="Pfam" id="PF02604">
    <property type="entry name" value="PhdYeFM_antitox"/>
    <property type="match status" value="1"/>
</dbReference>
<dbReference type="InterPro" id="IPR006442">
    <property type="entry name" value="Antitoxin_Phd/YefM"/>
</dbReference>
<comment type="caution">
    <text evidence="4">The sequence shown here is derived from an EMBL/GenBank/DDBJ whole genome shotgun (WGS) entry which is preliminary data.</text>
</comment>
<dbReference type="AlphaFoldDB" id="A0A512PNJ4"/>
<comment type="similarity">
    <text evidence="1 2">Belongs to the phD/YefM antitoxin family.</text>
</comment>
<dbReference type="InterPro" id="IPR036165">
    <property type="entry name" value="YefM-like_sf"/>
</dbReference>
<evidence type="ECO:0000256" key="3">
    <source>
        <dbReference type="SAM" id="Coils"/>
    </source>
</evidence>
<accession>A0A512PNJ4</accession>
<gene>
    <name evidence="4" type="ORF">LRA02_16200</name>
</gene>
<protein>
    <recommendedName>
        <fullName evidence="2">Antitoxin</fullName>
    </recommendedName>
</protein>
<evidence type="ECO:0000256" key="2">
    <source>
        <dbReference type="RuleBase" id="RU362080"/>
    </source>
</evidence>